<keyword evidence="3" id="KW-0349">Heme</keyword>
<gene>
    <name evidence="9" type="ordered locus">MTR_1g036140</name>
</gene>
<comment type="cofactor">
    <cofactor evidence="1">
        <name>heme</name>
        <dbReference type="ChEBI" id="CHEBI:30413"/>
    </cofactor>
</comment>
<evidence type="ECO:0000256" key="3">
    <source>
        <dbReference type="ARBA" id="ARBA00022617"/>
    </source>
</evidence>
<dbReference type="SUPFAM" id="SSF48264">
    <property type="entry name" value="Cytochrome P450"/>
    <property type="match status" value="1"/>
</dbReference>
<dbReference type="InterPro" id="IPR036396">
    <property type="entry name" value="Cyt_P450_sf"/>
</dbReference>
<proteinExistence type="inferred from homology"/>
<keyword evidence="11" id="KW-1185">Reference proteome</keyword>
<evidence type="ECO:0000256" key="5">
    <source>
        <dbReference type="ARBA" id="ARBA00023002"/>
    </source>
</evidence>
<dbReference type="STRING" id="3880.A0A072VGX2"/>
<keyword evidence="4" id="KW-0479">Metal-binding</keyword>
<evidence type="ECO:0000313" key="11">
    <source>
        <dbReference type="Proteomes" id="UP000002051"/>
    </source>
</evidence>
<dbReference type="GO" id="GO:0016705">
    <property type="term" value="F:oxidoreductase activity, acting on paired donors, with incorporation or reduction of molecular oxygen"/>
    <property type="evidence" value="ECO:0007669"/>
    <property type="project" value="InterPro"/>
</dbReference>
<keyword evidence="5" id="KW-0560">Oxidoreductase</keyword>
<protein>
    <submittedName>
        <fullName evidence="9">Cytochrome P450 family protein</fullName>
    </submittedName>
</protein>
<evidence type="ECO:0000256" key="1">
    <source>
        <dbReference type="ARBA" id="ARBA00001971"/>
    </source>
</evidence>
<keyword evidence="8" id="KW-0472">Membrane</keyword>
<evidence type="ECO:0000256" key="7">
    <source>
        <dbReference type="ARBA" id="ARBA00023033"/>
    </source>
</evidence>
<evidence type="ECO:0000256" key="2">
    <source>
        <dbReference type="ARBA" id="ARBA00010617"/>
    </source>
</evidence>
<dbReference type="AlphaFoldDB" id="A0A072VGX2"/>
<evidence type="ECO:0000256" key="4">
    <source>
        <dbReference type="ARBA" id="ARBA00022723"/>
    </source>
</evidence>
<dbReference type="Proteomes" id="UP000002051">
    <property type="component" value="Unassembled WGS sequence"/>
</dbReference>
<dbReference type="GO" id="GO:0020037">
    <property type="term" value="F:heme binding"/>
    <property type="evidence" value="ECO:0007669"/>
    <property type="project" value="InterPro"/>
</dbReference>
<dbReference type="PANTHER" id="PTHR24296">
    <property type="entry name" value="CYTOCHROME P450"/>
    <property type="match status" value="1"/>
</dbReference>
<accession>A0A072VGX2</accession>
<keyword evidence="8" id="KW-1133">Transmembrane helix</keyword>
<dbReference type="HOGENOM" id="CLU_1580862_0_0_1"/>
<evidence type="ECO:0000313" key="9">
    <source>
        <dbReference type="EMBL" id="KEH40836.1"/>
    </source>
</evidence>
<dbReference type="GO" id="GO:0004497">
    <property type="term" value="F:monooxygenase activity"/>
    <property type="evidence" value="ECO:0007669"/>
    <property type="project" value="UniProtKB-KW"/>
</dbReference>
<reference evidence="9 11" key="1">
    <citation type="journal article" date="2011" name="Nature">
        <title>The Medicago genome provides insight into the evolution of rhizobial symbioses.</title>
        <authorList>
            <person name="Young N.D."/>
            <person name="Debelle F."/>
            <person name="Oldroyd G.E."/>
            <person name="Geurts R."/>
            <person name="Cannon S.B."/>
            <person name="Udvardi M.K."/>
            <person name="Benedito V.A."/>
            <person name="Mayer K.F."/>
            <person name="Gouzy J."/>
            <person name="Schoof H."/>
            <person name="Van de Peer Y."/>
            <person name="Proost S."/>
            <person name="Cook D.R."/>
            <person name="Meyers B.C."/>
            <person name="Spannagl M."/>
            <person name="Cheung F."/>
            <person name="De Mita S."/>
            <person name="Krishnakumar V."/>
            <person name="Gundlach H."/>
            <person name="Zhou S."/>
            <person name="Mudge J."/>
            <person name="Bharti A.K."/>
            <person name="Murray J.D."/>
            <person name="Naoumkina M.A."/>
            <person name="Rosen B."/>
            <person name="Silverstein K.A."/>
            <person name="Tang H."/>
            <person name="Rombauts S."/>
            <person name="Zhao P.X."/>
            <person name="Zhou P."/>
            <person name="Barbe V."/>
            <person name="Bardou P."/>
            <person name="Bechner M."/>
            <person name="Bellec A."/>
            <person name="Berger A."/>
            <person name="Berges H."/>
            <person name="Bidwell S."/>
            <person name="Bisseling T."/>
            <person name="Choisne N."/>
            <person name="Couloux A."/>
            <person name="Denny R."/>
            <person name="Deshpande S."/>
            <person name="Dai X."/>
            <person name="Doyle J.J."/>
            <person name="Dudez A.M."/>
            <person name="Farmer A.D."/>
            <person name="Fouteau S."/>
            <person name="Franken C."/>
            <person name="Gibelin C."/>
            <person name="Gish J."/>
            <person name="Goldstein S."/>
            <person name="Gonzalez A.J."/>
            <person name="Green P.J."/>
            <person name="Hallab A."/>
            <person name="Hartog M."/>
            <person name="Hua A."/>
            <person name="Humphray S.J."/>
            <person name="Jeong D.H."/>
            <person name="Jing Y."/>
            <person name="Jocker A."/>
            <person name="Kenton S.M."/>
            <person name="Kim D.J."/>
            <person name="Klee K."/>
            <person name="Lai H."/>
            <person name="Lang C."/>
            <person name="Lin S."/>
            <person name="Macmil S.L."/>
            <person name="Magdelenat G."/>
            <person name="Matthews L."/>
            <person name="McCorrison J."/>
            <person name="Monaghan E.L."/>
            <person name="Mun J.H."/>
            <person name="Najar F.Z."/>
            <person name="Nicholson C."/>
            <person name="Noirot C."/>
            <person name="O'Bleness M."/>
            <person name="Paule C.R."/>
            <person name="Poulain J."/>
            <person name="Prion F."/>
            <person name="Qin B."/>
            <person name="Qu C."/>
            <person name="Retzel E.F."/>
            <person name="Riddle C."/>
            <person name="Sallet E."/>
            <person name="Samain S."/>
            <person name="Samson N."/>
            <person name="Sanders I."/>
            <person name="Saurat O."/>
            <person name="Scarpelli C."/>
            <person name="Schiex T."/>
            <person name="Segurens B."/>
            <person name="Severin A.J."/>
            <person name="Sherrier D.J."/>
            <person name="Shi R."/>
            <person name="Sims S."/>
            <person name="Singer S.R."/>
            <person name="Sinharoy S."/>
            <person name="Sterck L."/>
            <person name="Viollet A."/>
            <person name="Wang B.B."/>
            <person name="Wang K."/>
            <person name="Wang M."/>
            <person name="Wang X."/>
            <person name="Warfsmann J."/>
            <person name="Weissenbach J."/>
            <person name="White D.D."/>
            <person name="White J.D."/>
            <person name="Wiley G.B."/>
            <person name="Wincker P."/>
            <person name="Xing Y."/>
            <person name="Yang L."/>
            <person name="Yao Z."/>
            <person name="Ying F."/>
            <person name="Zhai J."/>
            <person name="Zhou L."/>
            <person name="Zuber A."/>
            <person name="Denarie J."/>
            <person name="Dixon R.A."/>
            <person name="May G.D."/>
            <person name="Schwartz D.C."/>
            <person name="Rogers J."/>
            <person name="Quetier F."/>
            <person name="Town C.D."/>
            <person name="Roe B.A."/>
        </authorList>
    </citation>
    <scope>NUCLEOTIDE SEQUENCE [LARGE SCALE GENOMIC DNA]</scope>
    <source>
        <strain evidence="9">A17</strain>
        <strain evidence="10 11">cv. Jemalong A17</strain>
    </source>
</reference>
<name>A0A072VGX2_MEDTR</name>
<evidence type="ECO:0000313" key="10">
    <source>
        <dbReference type="EnsemblPlants" id="KEH40836"/>
    </source>
</evidence>
<feature type="transmembrane region" description="Helical" evidence="8">
    <location>
        <begin position="7"/>
        <end position="23"/>
    </location>
</feature>
<organism evidence="9 11">
    <name type="scientific">Medicago truncatula</name>
    <name type="common">Barrel medic</name>
    <name type="synonym">Medicago tribuloides</name>
    <dbReference type="NCBI Taxonomy" id="3880"/>
    <lineage>
        <taxon>Eukaryota</taxon>
        <taxon>Viridiplantae</taxon>
        <taxon>Streptophyta</taxon>
        <taxon>Embryophyta</taxon>
        <taxon>Tracheophyta</taxon>
        <taxon>Spermatophyta</taxon>
        <taxon>Magnoliopsida</taxon>
        <taxon>eudicotyledons</taxon>
        <taxon>Gunneridae</taxon>
        <taxon>Pentapetalae</taxon>
        <taxon>rosids</taxon>
        <taxon>fabids</taxon>
        <taxon>Fabales</taxon>
        <taxon>Fabaceae</taxon>
        <taxon>Papilionoideae</taxon>
        <taxon>50 kb inversion clade</taxon>
        <taxon>NPAAA clade</taxon>
        <taxon>Hologalegina</taxon>
        <taxon>IRL clade</taxon>
        <taxon>Trifolieae</taxon>
        <taxon>Medicago</taxon>
    </lineage>
</organism>
<dbReference type="EnsemblPlants" id="KEH40836">
    <property type="protein sequence ID" value="KEH40836"/>
    <property type="gene ID" value="MTR_1g036140"/>
</dbReference>
<comment type="similarity">
    <text evidence="2">Belongs to the cytochrome P450 family.</text>
</comment>
<keyword evidence="8" id="KW-0812">Transmembrane</keyword>
<dbReference type="Pfam" id="PF00067">
    <property type="entry name" value="p450"/>
    <property type="match status" value="1"/>
</dbReference>
<dbReference type="InterPro" id="IPR001128">
    <property type="entry name" value="Cyt_P450"/>
</dbReference>
<keyword evidence="7" id="KW-0503">Monooxygenase</keyword>
<dbReference type="GO" id="GO:0005506">
    <property type="term" value="F:iron ion binding"/>
    <property type="evidence" value="ECO:0007669"/>
    <property type="project" value="InterPro"/>
</dbReference>
<dbReference type="Gene3D" id="1.10.630.10">
    <property type="entry name" value="Cytochrome P450"/>
    <property type="match status" value="1"/>
</dbReference>
<reference evidence="10" key="3">
    <citation type="submission" date="2015-04" db="UniProtKB">
        <authorList>
            <consortium name="EnsemblPlants"/>
        </authorList>
    </citation>
    <scope>IDENTIFICATION</scope>
    <source>
        <strain evidence="10">cv. Jemalong A17</strain>
    </source>
</reference>
<evidence type="ECO:0000256" key="8">
    <source>
        <dbReference type="SAM" id="Phobius"/>
    </source>
</evidence>
<keyword evidence="6" id="KW-0408">Iron</keyword>
<reference evidence="9 11" key="2">
    <citation type="journal article" date="2014" name="BMC Genomics">
        <title>An improved genome release (version Mt4.0) for the model legume Medicago truncatula.</title>
        <authorList>
            <person name="Tang H."/>
            <person name="Krishnakumar V."/>
            <person name="Bidwell S."/>
            <person name="Rosen B."/>
            <person name="Chan A."/>
            <person name="Zhou S."/>
            <person name="Gentzbittel L."/>
            <person name="Childs K.L."/>
            <person name="Yandell M."/>
            <person name="Gundlach H."/>
            <person name="Mayer K.F."/>
            <person name="Schwartz D.C."/>
            <person name="Town C.D."/>
        </authorList>
    </citation>
    <scope>GENOME REANNOTATION</scope>
    <source>
        <strain evidence="9">A17</strain>
        <strain evidence="10 11">cv. Jemalong A17</strain>
    </source>
</reference>
<sequence length="169" mass="19775">MSIIQCIGGFLAILILLYIHYWRCNRDEIVPINWPIIGMLPTILRPLSNFHDYTTLVLKHHGGMFRFDFLYESITFSKQEQSKCSSSEEMDDFVKALMKEGFGKGEMDEKYLRDNAITLFLAGNGPVRSGLIWFFWLVSTHLIVEAKIIQEIKDYLPTEEENQKRLRLH</sequence>
<dbReference type="EMBL" id="CM001217">
    <property type="protein sequence ID" value="KEH40836.1"/>
    <property type="molecule type" value="Genomic_DNA"/>
</dbReference>
<evidence type="ECO:0000256" key="6">
    <source>
        <dbReference type="ARBA" id="ARBA00023004"/>
    </source>
</evidence>